<evidence type="ECO:0000256" key="1">
    <source>
        <dbReference type="SAM" id="MobiDB-lite"/>
    </source>
</evidence>
<dbReference type="AlphaFoldDB" id="U6R9J6"/>
<name>U6R9J6_9BACT</name>
<proteinExistence type="predicted"/>
<organism evidence="2 3">
    <name type="scientific">Phocaeicola massiliensis B84634 = Timone 84634 = DSM 17679 = JCM 13223</name>
    <dbReference type="NCBI Taxonomy" id="1121098"/>
    <lineage>
        <taxon>Bacteria</taxon>
        <taxon>Pseudomonadati</taxon>
        <taxon>Bacteroidota</taxon>
        <taxon>Bacteroidia</taxon>
        <taxon>Bacteroidales</taxon>
        <taxon>Bacteroidaceae</taxon>
        <taxon>Phocaeicola</taxon>
    </lineage>
</organism>
<dbReference type="HOGENOM" id="CLU_2091901_0_0_10"/>
<dbReference type="eggNOG" id="ENOG5033U31">
    <property type="taxonomic scope" value="Bacteria"/>
</dbReference>
<dbReference type="GeneID" id="60060327"/>
<dbReference type="STRING" id="1121098.HMPREF1534_03802"/>
<sequence>MEIVQVLIFMVIIAIAIVQQITKAKKETGTPSPREVLTDMFPTIEETEEEEQTISPRPIKCTPRPIRKKKEKPLSAPIANENTRHTPSDEKKRIALNTREEARRAFIYSEIFNRKY</sequence>
<feature type="compositionally biased region" description="Basic and acidic residues" evidence="1">
    <location>
        <begin position="82"/>
        <end position="96"/>
    </location>
</feature>
<dbReference type="RefSeq" id="WP_005945150.1">
    <property type="nucleotide sequence ID" value="NZ_KB890319.1"/>
</dbReference>
<keyword evidence="3" id="KW-1185">Reference proteome</keyword>
<comment type="caution">
    <text evidence="2">The sequence shown here is derived from an EMBL/GenBank/DDBJ whole genome shotgun (WGS) entry which is preliminary data.</text>
</comment>
<dbReference type="PATRIC" id="fig|1121098.3.peg.3880"/>
<reference evidence="2 3" key="1">
    <citation type="submission" date="2013-04" db="EMBL/GenBank/DDBJ databases">
        <title>The Genome Sequence of Bacteroides massiliensis DSM 17679.</title>
        <authorList>
            <consortium name="The Broad Institute Genomics Platform"/>
            <person name="Earl A."/>
            <person name="Ward D."/>
            <person name="Feldgarden M."/>
            <person name="Gevers D."/>
            <person name="Martens E."/>
            <person name="Fenner L."/>
            <person name="Roux V."/>
            <person name="Mallet M.N."/>
            <person name="Raoult D."/>
            <person name="Walker B."/>
            <person name="Young S."/>
            <person name="Zeng Q."/>
            <person name="Gargeya S."/>
            <person name="Fitzgerald M."/>
            <person name="Haas B."/>
            <person name="Abouelleil A."/>
            <person name="Allen A.W."/>
            <person name="Alvarado L."/>
            <person name="Arachchi H.M."/>
            <person name="Berlin A.M."/>
            <person name="Chapman S.B."/>
            <person name="Gainer-Dewar J."/>
            <person name="Goldberg J."/>
            <person name="Griggs A."/>
            <person name="Gujja S."/>
            <person name="Hansen M."/>
            <person name="Howarth C."/>
            <person name="Imamovic A."/>
            <person name="Ireland A."/>
            <person name="Larimer J."/>
            <person name="McCowan C."/>
            <person name="Murphy C."/>
            <person name="Pearson M."/>
            <person name="Poon T.W."/>
            <person name="Priest M."/>
            <person name="Roberts A."/>
            <person name="Saif S."/>
            <person name="Shea T."/>
            <person name="Sisk P."/>
            <person name="Sykes S."/>
            <person name="Wortman J."/>
            <person name="Nusbaum C."/>
            <person name="Birren B."/>
        </authorList>
    </citation>
    <scope>NUCLEOTIDE SEQUENCE [LARGE SCALE GENOMIC DNA]</scope>
    <source>
        <strain evidence="3">B84634 / Timone 84634 / DSM 17679 / JCM 13223</strain>
    </source>
</reference>
<feature type="region of interest" description="Disordered" evidence="1">
    <location>
        <begin position="46"/>
        <end position="96"/>
    </location>
</feature>
<dbReference type="Proteomes" id="UP000017831">
    <property type="component" value="Unassembled WGS sequence"/>
</dbReference>
<gene>
    <name evidence="2" type="ORF">HMPREF1534_03802</name>
</gene>
<dbReference type="OrthoDB" id="1050284at2"/>
<evidence type="ECO:0000313" key="3">
    <source>
        <dbReference type="Proteomes" id="UP000017831"/>
    </source>
</evidence>
<dbReference type="EMBL" id="AQHY01000040">
    <property type="protein sequence ID" value="EOA52376.1"/>
    <property type="molecule type" value="Genomic_DNA"/>
</dbReference>
<protein>
    <submittedName>
        <fullName evidence="2">Uncharacterized protein</fullName>
    </submittedName>
</protein>
<evidence type="ECO:0000313" key="2">
    <source>
        <dbReference type="EMBL" id="EOA52376.1"/>
    </source>
</evidence>
<accession>U6R9J6</accession>